<gene>
    <name evidence="5" type="ORF">BO80DRAFT_417478</name>
</gene>
<dbReference type="OrthoDB" id="10000533at2759"/>
<evidence type="ECO:0000256" key="3">
    <source>
        <dbReference type="ARBA" id="ARBA00023002"/>
    </source>
</evidence>
<dbReference type="Gene3D" id="3.40.50.720">
    <property type="entry name" value="NAD(P)-binding Rossmann-like Domain"/>
    <property type="match status" value="1"/>
</dbReference>
<comment type="similarity">
    <text evidence="1">Belongs to the NmrA-type oxidoreductase family. Isoflavone reductase subfamily.</text>
</comment>
<evidence type="ECO:0000256" key="1">
    <source>
        <dbReference type="ARBA" id="ARBA00005725"/>
    </source>
</evidence>
<evidence type="ECO:0000256" key="2">
    <source>
        <dbReference type="ARBA" id="ARBA00022857"/>
    </source>
</evidence>
<dbReference type="GO" id="GO:0016491">
    <property type="term" value="F:oxidoreductase activity"/>
    <property type="evidence" value="ECO:0007669"/>
    <property type="project" value="UniProtKB-KW"/>
</dbReference>
<keyword evidence="2" id="KW-0521">NADP</keyword>
<dbReference type="Gene3D" id="3.90.25.10">
    <property type="entry name" value="UDP-galactose 4-epimerase, domain 1"/>
    <property type="match status" value="1"/>
</dbReference>
<evidence type="ECO:0000313" key="5">
    <source>
        <dbReference type="EMBL" id="RAK96090.1"/>
    </source>
</evidence>
<dbReference type="PANTHER" id="PTHR47706:SF4">
    <property type="entry name" value="NMRA-LIKE DOMAIN-CONTAINING PROTEIN"/>
    <property type="match status" value="1"/>
</dbReference>
<keyword evidence="6" id="KW-1185">Reference proteome</keyword>
<dbReference type="GeneID" id="37223087"/>
<dbReference type="AlphaFoldDB" id="A0A395GKR1"/>
<dbReference type="VEuPathDB" id="FungiDB:BO80DRAFT_417478"/>
<name>A0A395GKR1_9EURO</name>
<dbReference type="EMBL" id="KZ824480">
    <property type="protein sequence ID" value="RAK96090.1"/>
    <property type="molecule type" value="Genomic_DNA"/>
</dbReference>
<dbReference type="InterPro" id="IPR051609">
    <property type="entry name" value="NmrA/Isoflavone_reductase-like"/>
</dbReference>
<evidence type="ECO:0000259" key="4">
    <source>
        <dbReference type="Pfam" id="PF05368"/>
    </source>
</evidence>
<dbReference type="RefSeq" id="XP_025570418.1">
    <property type="nucleotide sequence ID" value="XM_025718222.1"/>
</dbReference>
<organism evidence="5 6">
    <name type="scientific">Aspergillus ibericus CBS 121593</name>
    <dbReference type="NCBI Taxonomy" id="1448316"/>
    <lineage>
        <taxon>Eukaryota</taxon>
        <taxon>Fungi</taxon>
        <taxon>Dikarya</taxon>
        <taxon>Ascomycota</taxon>
        <taxon>Pezizomycotina</taxon>
        <taxon>Eurotiomycetes</taxon>
        <taxon>Eurotiomycetidae</taxon>
        <taxon>Eurotiales</taxon>
        <taxon>Aspergillaceae</taxon>
        <taxon>Aspergillus</taxon>
        <taxon>Aspergillus subgen. Circumdati</taxon>
    </lineage>
</organism>
<dbReference type="InterPro" id="IPR036291">
    <property type="entry name" value="NAD(P)-bd_dom_sf"/>
</dbReference>
<protein>
    <submittedName>
        <fullName evidence="5">NAD(P)-binding protein</fullName>
    </submittedName>
</protein>
<dbReference type="InterPro" id="IPR008030">
    <property type="entry name" value="NmrA-like"/>
</dbReference>
<dbReference type="STRING" id="1448316.A0A395GKR1"/>
<proteinExistence type="inferred from homology"/>
<evidence type="ECO:0000313" key="6">
    <source>
        <dbReference type="Proteomes" id="UP000249402"/>
    </source>
</evidence>
<dbReference type="SUPFAM" id="SSF51735">
    <property type="entry name" value="NAD(P)-binding Rossmann-fold domains"/>
    <property type="match status" value="1"/>
</dbReference>
<reference evidence="5 6" key="1">
    <citation type="submission" date="2018-02" db="EMBL/GenBank/DDBJ databases">
        <title>The genomes of Aspergillus section Nigri reveals drivers in fungal speciation.</title>
        <authorList>
            <consortium name="DOE Joint Genome Institute"/>
            <person name="Vesth T.C."/>
            <person name="Nybo J."/>
            <person name="Theobald S."/>
            <person name="Brandl J."/>
            <person name="Frisvad J.C."/>
            <person name="Nielsen K.F."/>
            <person name="Lyhne E.K."/>
            <person name="Kogle M.E."/>
            <person name="Kuo A."/>
            <person name="Riley R."/>
            <person name="Clum A."/>
            <person name="Nolan M."/>
            <person name="Lipzen A."/>
            <person name="Salamov A."/>
            <person name="Henrissat B."/>
            <person name="Wiebenga A."/>
            <person name="De vries R.P."/>
            <person name="Grigoriev I.V."/>
            <person name="Mortensen U.H."/>
            <person name="Andersen M.R."/>
            <person name="Baker S.E."/>
        </authorList>
    </citation>
    <scope>NUCLEOTIDE SEQUENCE [LARGE SCALE GENOMIC DNA]</scope>
    <source>
        <strain evidence="5 6">CBS 121593</strain>
    </source>
</reference>
<keyword evidence="3" id="KW-0560">Oxidoreductase</keyword>
<feature type="domain" description="NmrA-like" evidence="4">
    <location>
        <begin position="3"/>
        <end position="228"/>
    </location>
</feature>
<dbReference type="Proteomes" id="UP000249402">
    <property type="component" value="Unassembled WGS sequence"/>
</dbReference>
<sequence>MVRVAIAGGTGGVGRTILEVLNTSSDHQAYVLSRQPSNSPNTLTVDYSNIPELTSTLETNQIHTVISAFAVAGDSLATSQLNLIEAAIQSKTTERFIPSGYAIPYPEQSLKVLPQLKDYFKAIEILRASRLQWTIFVNGIFLDYFGPPTLRSYLKPNVFVVDLESRVAAIPGDGNVPVTFTYTFDLARFVVAALDLPEWPEESRVVGDELTWNEFVGPAESILGTKFTIHHDSVEKLQRFEVTELPGHRALYKHFPRKAFQWFMATFELFTTDGSSRIMREGALNERFPEIHTLTVKELLERYWQKRE</sequence>
<dbReference type="Pfam" id="PF05368">
    <property type="entry name" value="NmrA"/>
    <property type="match status" value="1"/>
</dbReference>
<dbReference type="PANTHER" id="PTHR47706">
    <property type="entry name" value="NMRA-LIKE FAMILY PROTEIN"/>
    <property type="match status" value="1"/>
</dbReference>
<accession>A0A395GKR1</accession>